<dbReference type="Proteomes" id="UP001400965">
    <property type="component" value="Unassembled WGS sequence"/>
</dbReference>
<reference evidence="5" key="1">
    <citation type="journal article" date="2019" name="Int. J. Syst. Evol. Microbiol.">
        <title>The Global Catalogue of Microorganisms (GCM) 10K type strain sequencing project: providing services to taxonomists for standard genome sequencing and annotation.</title>
        <authorList>
            <consortium name="The Broad Institute Genomics Platform"/>
            <consortium name="The Broad Institute Genome Sequencing Center for Infectious Disease"/>
            <person name="Wu L."/>
            <person name="Ma J."/>
        </authorList>
    </citation>
    <scope>NUCLEOTIDE SEQUENCE [LARGE SCALE GENOMIC DNA]</scope>
    <source>
        <strain evidence="5">JCM 6486</strain>
    </source>
</reference>
<dbReference type="NCBIfam" id="TIGR01554">
    <property type="entry name" value="major_cap_HK97"/>
    <property type="match status" value="1"/>
</dbReference>
<accession>A0ABP3XG12</accession>
<evidence type="ECO:0000313" key="5">
    <source>
        <dbReference type="Proteomes" id="UP001400965"/>
    </source>
</evidence>
<comment type="caution">
    <text evidence="4">The sequence shown here is derived from an EMBL/GenBank/DDBJ whole genome shotgun (WGS) entry which is preliminary data.</text>
</comment>
<dbReference type="InterPro" id="IPR024455">
    <property type="entry name" value="Phage_capsid"/>
</dbReference>
<dbReference type="EMBL" id="BAAACP010000007">
    <property type="protein sequence ID" value="GAA0863552.1"/>
    <property type="molecule type" value="Genomic_DNA"/>
</dbReference>
<keyword evidence="5" id="KW-1185">Reference proteome</keyword>
<dbReference type="Pfam" id="PF05065">
    <property type="entry name" value="Phage_capsid"/>
    <property type="match status" value="1"/>
</dbReference>
<evidence type="ECO:0000256" key="2">
    <source>
        <dbReference type="SAM" id="Coils"/>
    </source>
</evidence>
<feature type="coiled-coil region" evidence="2">
    <location>
        <begin position="2"/>
        <end position="51"/>
    </location>
</feature>
<protein>
    <recommendedName>
        <fullName evidence="3">Phage capsid-like C-terminal domain-containing protein</fullName>
    </recommendedName>
</protein>
<dbReference type="InterPro" id="IPR054612">
    <property type="entry name" value="Phage_capsid-like_C"/>
</dbReference>
<dbReference type="SUPFAM" id="SSF56563">
    <property type="entry name" value="Major capsid protein gp5"/>
    <property type="match status" value="1"/>
</dbReference>
<keyword evidence="2" id="KW-0175">Coiled coil</keyword>
<comment type="subcellular location">
    <subcellularLocation>
        <location evidence="1">Virion</location>
    </subcellularLocation>
</comment>
<gene>
    <name evidence="4" type="ORF">GCM10008917_13460</name>
</gene>
<evidence type="ECO:0000256" key="1">
    <source>
        <dbReference type="ARBA" id="ARBA00004328"/>
    </source>
</evidence>
<name>A0ABP3XG12_9FIRM</name>
<organism evidence="4 5">
    <name type="scientific">Paraclostridium tenue</name>
    <dbReference type="NCBI Taxonomy" id="1737"/>
    <lineage>
        <taxon>Bacteria</taxon>
        <taxon>Bacillati</taxon>
        <taxon>Bacillota</taxon>
        <taxon>Clostridia</taxon>
        <taxon>Peptostreptococcales</taxon>
        <taxon>Peptostreptococcaceae</taxon>
        <taxon>Paraclostridium</taxon>
    </lineage>
</organism>
<dbReference type="RefSeq" id="WP_346044180.1">
    <property type="nucleotide sequence ID" value="NZ_BAAACP010000007.1"/>
</dbReference>
<evidence type="ECO:0000313" key="4">
    <source>
        <dbReference type="EMBL" id="GAA0863552.1"/>
    </source>
</evidence>
<evidence type="ECO:0000259" key="3">
    <source>
        <dbReference type="Pfam" id="PF05065"/>
    </source>
</evidence>
<feature type="domain" description="Phage capsid-like C-terminal" evidence="3">
    <location>
        <begin position="117"/>
        <end position="382"/>
    </location>
</feature>
<proteinExistence type="predicted"/>
<sequence>MNKEMREILEQIEGKKVQAKNLVVENKIEEAKAMKNEIQGLQDKFNLLKDLEDGQIKDVENMAEITGKNIKEADKIKQNNNEVFAKYIKREALTSKEQNLLLVDVKNGMSEGTKLDGGALVPFDEDCSIITLREANDALQNLVTVVPVKTLAGKKTVRKRRSGGSNFKKVGEGQSIGKGNTPQFVELEYNCDKFAAIYDVTNELVGDSTEDIIKQLNEWIGNDSRECRNALILEELAKKTERVEIKDFDDIKDILNTKLNTANVKFAKIITNQDGYNFLDKLKDSDGNYILQPVVGESDKYMIKGKIVHVYDNTILPTTAEGKAPVIIGDIEMSVVLFDRQTVAVKITTDGGDAWENDLTLLRAIEREDVQTLDDEAFVYGEISLTSSVTKTKK</sequence>